<proteinExistence type="predicted"/>
<dbReference type="EMBL" id="VCGU01000458">
    <property type="protein sequence ID" value="TRY63032.1"/>
    <property type="molecule type" value="Genomic_DNA"/>
</dbReference>
<evidence type="ECO:0000313" key="2">
    <source>
        <dbReference type="Proteomes" id="UP000318571"/>
    </source>
</evidence>
<evidence type="ECO:0000313" key="1">
    <source>
        <dbReference type="EMBL" id="TRY63032.1"/>
    </source>
</evidence>
<dbReference type="AlphaFoldDB" id="A0A553NC56"/>
<organism evidence="1 2">
    <name type="scientific">Tigriopus californicus</name>
    <name type="common">Marine copepod</name>
    <dbReference type="NCBI Taxonomy" id="6832"/>
    <lineage>
        <taxon>Eukaryota</taxon>
        <taxon>Metazoa</taxon>
        <taxon>Ecdysozoa</taxon>
        <taxon>Arthropoda</taxon>
        <taxon>Crustacea</taxon>
        <taxon>Multicrustacea</taxon>
        <taxon>Hexanauplia</taxon>
        <taxon>Copepoda</taxon>
        <taxon>Harpacticoida</taxon>
        <taxon>Harpacticidae</taxon>
        <taxon>Tigriopus</taxon>
    </lineage>
</organism>
<accession>A0A553NC56</accession>
<comment type="caution">
    <text evidence="1">The sequence shown here is derived from an EMBL/GenBank/DDBJ whole genome shotgun (WGS) entry which is preliminary data.</text>
</comment>
<reference evidence="1 2" key="1">
    <citation type="journal article" date="2018" name="Nat. Ecol. Evol.">
        <title>Genomic signatures of mitonuclear coevolution across populations of Tigriopus californicus.</title>
        <authorList>
            <person name="Barreto F.S."/>
            <person name="Watson E.T."/>
            <person name="Lima T.G."/>
            <person name="Willett C.S."/>
            <person name="Edmands S."/>
            <person name="Li W."/>
            <person name="Burton R.S."/>
        </authorList>
    </citation>
    <scope>NUCLEOTIDE SEQUENCE [LARGE SCALE GENOMIC DNA]</scope>
    <source>
        <strain evidence="1 2">San Diego</strain>
    </source>
</reference>
<keyword evidence="2" id="KW-1185">Reference proteome</keyword>
<gene>
    <name evidence="1" type="ORF">TCAL_14287</name>
</gene>
<name>A0A553NC56_TIGCA</name>
<dbReference type="Proteomes" id="UP000318571">
    <property type="component" value="Chromosome 10"/>
</dbReference>
<protein>
    <submittedName>
        <fullName evidence="1">Uncharacterized protein</fullName>
    </submittedName>
</protein>
<sequence length="84" mass="9500">MAKLNAIPALSLEVYQQRVKLNRPPFPTSLPTARITLKGEVEISDLWLVIIRIPPGCKLTPLNLLDPGEKVVEVLRPKRIHQKK</sequence>